<evidence type="ECO:0000313" key="2">
    <source>
        <dbReference type="Proteomes" id="UP001209878"/>
    </source>
</evidence>
<gene>
    <name evidence="1" type="ORF">NP493_230g00030</name>
</gene>
<name>A0AAD9P079_RIDPI</name>
<protein>
    <submittedName>
        <fullName evidence="1">Uncharacterized protein</fullName>
    </submittedName>
</protein>
<organism evidence="1 2">
    <name type="scientific">Ridgeia piscesae</name>
    <name type="common">Tubeworm</name>
    <dbReference type="NCBI Taxonomy" id="27915"/>
    <lineage>
        <taxon>Eukaryota</taxon>
        <taxon>Metazoa</taxon>
        <taxon>Spiralia</taxon>
        <taxon>Lophotrochozoa</taxon>
        <taxon>Annelida</taxon>
        <taxon>Polychaeta</taxon>
        <taxon>Sedentaria</taxon>
        <taxon>Canalipalpata</taxon>
        <taxon>Sabellida</taxon>
        <taxon>Siboglinidae</taxon>
        <taxon>Ridgeia</taxon>
    </lineage>
</organism>
<evidence type="ECO:0000313" key="1">
    <source>
        <dbReference type="EMBL" id="KAK2185591.1"/>
    </source>
</evidence>
<reference evidence="1" key="1">
    <citation type="journal article" date="2023" name="Mol. Biol. Evol.">
        <title>Third-Generation Sequencing Reveals the Adaptive Role of the Epigenome in Three Deep-Sea Polychaetes.</title>
        <authorList>
            <person name="Perez M."/>
            <person name="Aroh O."/>
            <person name="Sun Y."/>
            <person name="Lan Y."/>
            <person name="Juniper S.K."/>
            <person name="Young C.R."/>
            <person name="Angers B."/>
            <person name="Qian P.Y."/>
        </authorList>
    </citation>
    <scope>NUCLEOTIDE SEQUENCE</scope>
    <source>
        <strain evidence="1">R07B-5</strain>
    </source>
</reference>
<accession>A0AAD9P079</accession>
<sequence>MQRARLNRVHKVTTEMPAPTKPVILTNAKNNIQLNAMLVEGPLNSDYYTNAIQKHTLTTAVVVVSDVPVDIVGGVRIDQHDLCSTYEEADIILTQRAISCSLSGKCVRIVCDDTDVLVLLAHFYHIKCRGRNSAPIIMSSLLKERAVIDIGGTAPAQRHSRGSSGNSWDLRSRYCSFIAWRRQGNCYQHCQEGNILPF</sequence>
<comment type="caution">
    <text evidence="1">The sequence shown here is derived from an EMBL/GenBank/DDBJ whole genome shotgun (WGS) entry which is preliminary data.</text>
</comment>
<proteinExistence type="predicted"/>
<dbReference type="AlphaFoldDB" id="A0AAD9P079"/>
<keyword evidence="2" id="KW-1185">Reference proteome</keyword>
<dbReference type="Proteomes" id="UP001209878">
    <property type="component" value="Unassembled WGS sequence"/>
</dbReference>
<dbReference type="EMBL" id="JAODUO010000229">
    <property type="protein sequence ID" value="KAK2185591.1"/>
    <property type="molecule type" value="Genomic_DNA"/>
</dbReference>